<dbReference type="Pfam" id="PF00258">
    <property type="entry name" value="Flavodoxin_1"/>
    <property type="match status" value="1"/>
</dbReference>
<evidence type="ECO:0000313" key="9">
    <source>
        <dbReference type="Proteomes" id="UP000509623"/>
    </source>
</evidence>
<evidence type="ECO:0000256" key="2">
    <source>
        <dbReference type="ARBA" id="ARBA00007121"/>
    </source>
</evidence>
<dbReference type="Gene3D" id="3.40.50.360">
    <property type="match status" value="1"/>
</dbReference>
<dbReference type="SUPFAM" id="SSF56281">
    <property type="entry name" value="Metallo-hydrolase/oxidoreductase"/>
    <property type="match status" value="1"/>
</dbReference>
<evidence type="ECO:0000313" key="7">
    <source>
        <dbReference type="EMBL" id="QKO31188.1"/>
    </source>
</evidence>
<dbReference type="InterPro" id="IPR016440">
    <property type="entry name" value="Rubredoxin-O_OxRdtase"/>
</dbReference>
<dbReference type="PROSITE" id="PS50902">
    <property type="entry name" value="FLAVODOXIN_LIKE"/>
    <property type="match status" value="1"/>
</dbReference>
<dbReference type="InterPro" id="IPR051285">
    <property type="entry name" value="NADH_oxidoreductase_modular"/>
</dbReference>
<dbReference type="EMBL" id="CP046051">
    <property type="protein sequence ID" value="QKN24828.1"/>
    <property type="molecule type" value="Genomic_DNA"/>
</dbReference>
<evidence type="ECO:0000259" key="5">
    <source>
        <dbReference type="PROSITE" id="PS50902"/>
    </source>
</evidence>
<keyword evidence="4" id="KW-0249">Electron transport</keyword>
<dbReference type="Proteomes" id="UP000509623">
    <property type="component" value="Chromosome"/>
</dbReference>
<dbReference type="PANTHER" id="PTHR32145:SF20">
    <property type="entry name" value="FLAVOPROTEIN"/>
    <property type="match status" value="1"/>
</dbReference>
<evidence type="ECO:0000256" key="1">
    <source>
        <dbReference type="ARBA" id="ARBA00001962"/>
    </source>
</evidence>
<evidence type="ECO:0000256" key="4">
    <source>
        <dbReference type="ARBA" id="ARBA00022982"/>
    </source>
</evidence>
<dbReference type="GO" id="GO:0009055">
    <property type="term" value="F:electron transfer activity"/>
    <property type="evidence" value="ECO:0007669"/>
    <property type="project" value="InterPro"/>
</dbReference>
<reference evidence="7" key="2">
    <citation type="journal article" date="2021" name="Appl. Environ. Microbiol.">
        <title>Adaptability of a Caproate-Producing Bacterium Contributes to Its Dominance in an Anaerobic Fermentation System.</title>
        <authorList>
            <person name="Wang H."/>
            <person name="Gu Y."/>
            <person name="Zhou W."/>
            <person name="Zhao D."/>
            <person name="Qiao Z."/>
            <person name="Zheng J."/>
            <person name="Gao J."/>
            <person name="Chen X."/>
            <person name="Ren C."/>
            <person name="Xu Y."/>
        </authorList>
    </citation>
    <scope>NUCLEOTIDE SEQUENCE</scope>
    <source>
        <strain evidence="7">JNU-WLY1368</strain>
    </source>
</reference>
<dbReference type="InterPro" id="IPR036866">
    <property type="entry name" value="RibonucZ/Hydroxyglut_hydro"/>
</dbReference>
<feature type="domain" description="Flavodoxin-like" evidence="5">
    <location>
        <begin position="256"/>
        <end position="396"/>
    </location>
</feature>
<dbReference type="InterPro" id="IPR001279">
    <property type="entry name" value="Metallo-B-lactamas"/>
</dbReference>
<proteinExistence type="inferred from homology"/>
<dbReference type="RefSeq" id="WP_086036794.1">
    <property type="nucleotide sequence ID" value="NZ_CP046051.1"/>
</dbReference>
<dbReference type="Proteomes" id="UP000501316">
    <property type="component" value="Chromosome"/>
</dbReference>
<dbReference type="SUPFAM" id="SSF52218">
    <property type="entry name" value="Flavoproteins"/>
    <property type="match status" value="1"/>
</dbReference>
<dbReference type="GO" id="GO:0010181">
    <property type="term" value="F:FMN binding"/>
    <property type="evidence" value="ECO:0007669"/>
    <property type="project" value="InterPro"/>
</dbReference>
<dbReference type="AlphaFoldDB" id="A0A859DSB7"/>
<dbReference type="KEGG" id="clf:GJQ69_08760"/>
<dbReference type="PANTHER" id="PTHR32145">
    <property type="entry name" value="DIFLAVIN FLAVOPROTEIN A 2-RELATED"/>
    <property type="match status" value="1"/>
</dbReference>
<name>A0A859DSB7_9FIRM</name>
<evidence type="ECO:0000313" key="6">
    <source>
        <dbReference type="EMBL" id="QKN24828.1"/>
    </source>
</evidence>
<comment type="similarity">
    <text evidence="2">In the N-terminal section; belongs to the zinc metallo-hydrolase group 3 family.</text>
</comment>
<dbReference type="Pfam" id="PF19583">
    <property type="entry name" value="ODP"/>
    <property type="match status" value="1"/>
</dbReference>
<protein>
    <submittedName>
        <fullName evidence="6">MBL fold metallo-hydrolase</fullName>
    </submittedName>
</protein>
<dbReference type="PIRSF" id="PIRSF005243">
    <property type="entry name" value="ROO"/>
    <property type="match status" value="1"/>
</dbReference>
<dbReference type="CDD" id="cd07709">
    <property type="entry name" value="flavodiiron_proteins_MBL-fold"/>
    <property type="match status" value="1"/>
</dbReference>
<dbReference type="SMART" id="SM00849">
    <property type="entry name" value="Lactamase_B"/>
    <property type="match status" value="1"/>
</dbReference>
<organism evidence="6 8">
    <name type="scientific">Caproicibacterium lactatifermentans</name>
    <dbReference type="NCBI Taxonomy" id="2666138"/>
    <lineage>
        <taxon>Bacteria</taxon>
        <taxon>Bacillati</taxon>
        <taxon>Bacillota</taxon>
        <taxon>Clostridia</taxon>
        <taxon>Eubacteriales</taxon>
        <taxon>Oscillospiraceae</taxon>
        <taxon>Caproicibacterium</taxon>
    </lineage>
</organism>
<dbReference type="GO" id="GO:0016651">
    <property type="term" value="F:oxidoreductase activity, acting on NAD(P)H"/>
    <property type="evidence" value="ECO:0007669"/>
    <property type="project" value="UniProtKB-ARBA"/>
</dbReference>
<gene>
    <name evidence="6" type="ORF">GJQ69_08760</name>
    <name evidence="7" type="ORF">GKP14_05025</name>
</gene>
<dbReference type="EMBL" id="CP046161">
    <property type="protein sequence ID" value="QKO31188.1"/>
    <property type="molecule type" value="Genomic_DNA"/>
</dbReference>
<dbReference type="InterPro" id="IPR008254">
    <property type="entry name" value="Flavodoxin/NO_synth"/>
</dbReference>
<evidence type="ECO:0000313" key="8">
    <source>
        <dbReference type="Proteomes" id="UP000501316"/>
    </source>
</evidence>
<sequence>MPCTQKVTDDIVWVGGSDRRLALFENVFPLPDGISYNAYVILDEKTALMDTADAAIAERFLTNVEGALAGRKLDYLVVNHMEPDHCAMIGEIVRRYPEIKLVGNTKTFRFMEQFFDFPLQDRCITVKEGDTLTLGRHLLHFVMAPMVHWPEVMMSYDSTDKILFSADAFGTFGAFHGPIFADQINFQVRYVDEARRYYTNIVGKYGPQVQAVLKKATGLDIAILCPLHGPIWRKDLGWILDKYDKWSRYEPEEKGVVIAYGSMYGNTEAAAEELANLLAQKGVTALRLYDVSKTDSSYLISDLFRFSNFVLAAPTYNNGVYLPMNALLHDIAALNLQNRQYSLISNGSWAPISGKKMDEALNKLKGMQQVGETVQFRSSLKAEQLPQLKALAQAICDSLK</sequence>
<reference evidence="8 9" key="1">
    <citation type="submission" date="2019-11" db="EMBL/GenBank/DDBJ databases">
        <authorList>
            <person name="Ren C."/>
            <person name="Wang H."/>
            <person name="Xu Y."/>
        </authorList>
    </citation>
    <scope>NUCLEOTIDE SEQUENCE [LARGE SCALE GENOMIC DNA]</scope>
    <source>
        <strain evidence="9">JNU-WLY1368</strain>
        <strain evidence="6 8">LBM 19010</strain>
    </source>
</reference>
<dbReference type="GO" id="GO:0016787">
    <property type="term" value="F:hydrolase activity"/>
    <property type="evidence" value="ECO:0007669"/>
    <property type="project" value="UniProtKB-KW"/>
</dbReference>
<dbReference type="Gene3D" id="3.60.15.10">
    <property type="entry name" value="Ribonuclease Z/Hydroxyacylglutathione hydrolase-like"/>
    <property type="match status" value="1"/>
</dbReference>
<reference evidence="7" key="3">
    <citation type="journal article" date="2022" name="Int. J. Syst. Evol. Microbiol.">
        <title>Caproicibacterium lactatifermentans sp. nov., isolated from pit clay used for the production of Chinese strong aroma-type liquor.</title>
        <authorList>
            <person name="Wang H."/>
            <person name="Gu Y."/>
            <person name="Zhao D."/>
            <person name="Qiao Z."/>
            <person name="Zheng J."/>
            <person name="Gao J."/>
            <person name="Ren C."/>
            <person name="Xu Y."/>
        </authorList>
    </citation>
    <scope>NUCLEOTIDE SEQUENCE</scope>
    <source>
        <strain evidence="7">JNU-WLY1368</strain>
    </source>
</reference>
<keyword evidence="9" id="KW-1185">Reference proteome</keyword>
<accession>A0A859DSB7</accession>
<evidence type="ECO:0000256" key="3">
    <source>
        <dbReference type="ARBA" id="ARBA00022448"/>
    </source>
</evidence>
<comment type="cofactor">
    <cofactor evidence="1">
        <name>Fe cation</name>
        <dbReference type="ChEBI" id="CHEBI:24875"/>
    </cofactor>
</comment>
<dbReference type="GO" id="GO:0046872">
    <property type="term" value="F:metal ion binding"/>
    <property type="evidence" value="ECO:0007669"/>
    <property type="project" value="InterPro"/>
</dbReference>
<dbReference type="InterPro" id="IPR045761">
    <property type="entry name" value="ODP_dom"/>
</dbReference>
<keyword evidence="6" id="KW-0378">Hydrolase</keyword>
<keyword evidence="3" id="KW-0813">Transport</keyword>
<dbReference type="InterPro" id="IPR029039">
    <property type="entry name" value="Flavoprotein-like_sf"/>
</dbReference>